<dbReference type="GO" id="GO:0016491">
    <property type="term" value="F:oxidoreductase activity"/>
    <property type="evidence" value="ECO:0007669"/>
    <property type="project" value="UniProtKB-KW"/>
</dbReference>
<comment type="cofactor">
    <cofactor evidence="1">
        <name>Mn(2+)</name>
        <dbReference type="ChEBI" id="CHEBI:29035"/>
    </cofactor>
</comment>
<dbReference type="Pfam" id="PF00180">
    <property type="entry name" value="Iso_dh"/>
    <property type="match status" value="1"/>
</dbReference>
<keyword evidence="10" id="KW-1185">Reference proteome</keyword>
<dbReference type="InterPro" id="IPR024084">
    <property type="entry name" value="IsoPropMal-DH-like_dom"/>
</dbReference>
<dbReference type="InterPro" id="IPR050501">
    <property type="entry name" value="ICDH/IPMDH"/>
</dbReference>
<name>A0A6A6U7X5_9PEZI</name>
<protein>
    <submittedName>
        <fullName evidence="9">Isocitrate/Isopropylmalate dehydrogenase-like protein</fullName>
    </submittedName>
</protein>
<gene>
    <name evidence="9" type="ORF">BT63DRAFT_433202</name>
</gene>
<keyword evidence="5" id="KW-0560">Oxidoreductase</keyword>
<proteinExistence type="inferred from homology"/>
<keyword evidence="4" id="KW-0479">Metal-binding</keyword>
<keyword evidence="7" id="KW-0464">Manganese</keyword>
<evidence type="ECO:0000256" key="2">
    <source>
        <dbReference type="ARBA" id="ARBA00001946"/>
    </source>
</evidence>
<evidence type="ECO:0000313" key="9">
    <source>
        <dbReference type="EMBL" id="KAF2668365.1"/>
    </source>
</evidence>
<dbReference type="Gene3D" id="3.40.718.10">
    <property type="entry name" value="Isopropylmalate Dehydrogenase"/>
    <property type="match status" value="1"/>
</dbReference>
<sequence length="357" mass="39754">MKVHKIALIPGDGIGIDITEAAVSVIQKLSTATKKFEVQFETFDWSSESYKTHGLFMPPDAMERLKKFDAIFLGAVGVNDVQEHLSIWGLRVHMRQELKQFINIRPIRILRGITSPLRTIDRMDLDWVVIGENSEGEYSGQGGVTHPKAAFGVATEVTIFTRHATERIFRFAFETAKARPRKKLTVVTKSNMQRWGMVFWDTIFTEIAKDYADVEADLMQVDAMIERMTMDPHSLDTIVATNLHSDVIASLASTLSGSLGIACSSNLDPTRQNPSTFEPIMPSRPDLAGKGIANPIGAMWAAAEMLRWLGEQTAADHLLRCFENATEWGVKTRDLGGSSGTRDVTQSVVQEIERTVR</sequence>
<evidence type="ECO:0000256" key="3">
    <source>
        <dbReference type="ARBA" id="ARBA00007769"/>
    </source>
</evidence>
<evidence type="ECO:0000256" key="1">
    <source>
        <dbReference type="ARBA" id="ARBA00001936"/>
    </source>
</evidence>
<evidence type="ECO:0000256" key="5">
    <source>
        <dbReference type="ARBA" id="ARBA00023002"/>
    </source>
</evidence>
<organism evidence="9 10">
    <name type="scientific">Microthyrium microscopicum</name>
    <dbReference type="NCBI Taxonomy" id="703497"/>
    <lineage>
        <taxon>Eukaryota</taxon>
        <taxon>Fungi</taxon>
        <taxon>Dikarya</taxon>
        <taxon>Ascomycota</taxon>
        <taxon>Pezizomycotina</taxon>
        <taxon>Dothideomycetes</taxon>
        <taxon>Dothideomycetes incertae sedis</taxon>
        <taxon>Microthyriales</taxon>
        <taxon>Microthyriaceae</taxon>
        <taxon>Microthyrium</taxon>
    </lineage>
</organism>
<dbReference type="OrthoDB" id="10261637at2759"/>
<dbReference type="SMART" id="SM01329">
    <property type="entry name" value="Iso_dh"/>
    <property type="match status" value="1"/>
</dbReference>
<evidence type="ECO:0000259" key="8">
    <source>
        <dbReference type="SMART" id="SM01329"/>
    </source>
</evidence>
<comment type="cofactor">
    <cofactor evidence="2">
        <name>Mg(2+)</name>
        <dbReference type="ChEBI" id="CHEBI:18420"/>
    </cofactor>
</comment>
<accession>A0A6A6U7X5</accession>
<feature type="domain" description="Isopropylmalate dehydrogenase-like" evidence="8">
    <location>
        <begin position="5"/>
        <end position="348"/>
    </location>
</feature>
<dbReference type="AlphaFoldDB" id="A0A6A6U7X5"/>
<evidence type="ECO:0000256" key="6">
    <source>
        <dbReference type="ARBA" id="ARBA00023027"/>
    </source>
</evidence>
<evidence type="ECO:0000313" key="10">
    <source>
        <dbReference type="Proteomes" id="UP000799302"/>
    </source>
</evidence>
<reference evidence="9" key="1">
    <citation type="journal article" date="2020" name="Stud. Mycol.">
        <title>101 Dothideomycetes genomes: a test case for predicting lifestyles and emergence of pathogens.</title>
        <authorList>
            <person name="Haridas S."/>
            <person name="Albert R."/>
            <person name="Binder M."/>
            <person name="Bloem J."/>
            <person name="Labutti K."/>
            <person name="Salamov A."/>
            <person name="Andreopoulos B."/>
            <person name="Baker S."/>
            <person name="Barry K."/>
            <person name="Bills G."/>
            <person name="Bluhm B."/>
            <person name="Cannon C."/>
            <person name="Castanera R."/>
            <person name="Culley D."/>
            <person name="Daum C."/>
            <person name="Ezra D."/>
            <person name="Gonzalez J."/>
            <person name="Henrissat B."/>
            <person name="Kuo A."/>
            <person name="Liang C."/>
            <person name="Lipzen A."/>
            <person name="Lutzoni F."/>
            <person name="Magnuson J."/>
            <person name="Mondo S."/>
            <person name="Nolan M."/>
            <person name="Ohm R."/>
            <person name="Pangilinan J."/>
            <person name="Park H.-J."/>
            <person name="Ramirez L."/>
            <person name="Alfaro M."/>
            <person name="Sun H."/>
            <person name="Tritt A."/>
            <person name="Yoshinaga Y."/>
            <person name="Zwiers L.-H."/>
            <person name="Turgeon B."/>
            <person name="Goodwin S."/>
            <person name="Spatafora J."/>
            <person name="Crous P."/>
            <person name="Grigoriev I."/>
        </authorList>
    </citation>
    <scope>NUCLEOTIDE SEQUENCE</scope>
    <source>
        <strain evidence="9">CBS 115976</strain>
    </source>
</reference>
<evidence type="ECO:0000256" key="4">
    <source>
        <dbReference type="ARBA" id="ARBA00022723"/>
    </source>
</evidence>
<dbReference type="Proteomes" id="UP000799302">
    <property type="component" value="Unassembled WGS sequence"/>
</dbReference>
<dbReference type="EMBL" id="MU004236">
    <property type="protein sequence ID" value="KAF2668365.1"/>
    <property type="molecule type" value="Genomic_DNA"/>
</dbReference>
<comment type="similarity">
    <text evidence="3">Belongs to the isocitrate and isopropylmalate dehydrogenases family.</text>
</comment>
<dbReference type="PANTHER" id="PTHR43275">
    <property type="entry name" value="D-MALATE DEHYDROGENASE [DECARBOXYLATING]"/>
    <property type="match status" value="1"/>
</dbReference>
<dbReference type="SUPFAM" id="SSF53659">
    <property type="entry name" value="Isocitrate/Isopropylmalate dehydrogenase-like"/>
    <property type="match status" value="1"/>
</dbReference>
<evidence type="ECO:0000256" key="7">
    <source>
        <dbReference type="ARBA" id="ARBA00023211"/>
    </source>
</evidence>
<dbReference type="PANTHER" id="PTHR43275:SF1">
    <property type="entry name" value="D-MALATE DEHYDROGENASE [DECARBOXYLATING]"/>
    <property type="match status" value="1"/>
</dbReference>
<dbReference type="GO" id="GO:0046872">
    <property type="term" value="F:metal ion binding"/>
    <property type="evidence" value="ECO:0007669"/>
    <property type="project" value="UniProtKB-KW"/>
</dbReference>
<keyword evidence="6" id="KW-0520">NAD</keyword>